<dbReference type="GO" id="GO:0009401">
    <property type="term" value="P:phosphoenolpyruvate-dependent sugar phosphotransferase system"/>
    <property type="evidence" value="ECO:0007669"/>
    <property type="project" value="UniProtKB-KW"/>
</dbReference>
<dbReference type="EMBL" id="JANGCN010000007">
    <property type="protein sequence ID" value="MCQ5152642.1"/>
    <property type="molecule type" value="Genomic_DNA"/>
</dbReference>
<dbReference type="PRINTS" id="PR00107">
    <property type="entry name" value="PHOSPHOCPHPR"/>
</dbReference>
<dbReference type="SUPFAM" id="SSF55594">
    <property type="entry name" value="HPr-like"/>
    <property type="match status" value="1"/>
</dbReference>
<dbReference type="RefSeq" id="WP_022286557.1">
    <property type="nucleotide sequence ID" value="NZ_CAKVQR010000019.1"/>
</dbReference>
<evidence type="ECO:0000313" key="8">
    <source>
        <dbReference type="EMBL" id="MDB8745924.1"/>
    </source>
</evidence>
<evidence type="ECO:0000313" key="7">
    <source>
        <dbReference type="EMBL" id="MDB8742538.1"/>
    </source>
</evidence>
<organism evidence="8 11">
    <name type="scientific">Ruminococcus bicirculans</name>
    <name type="common">ex Wegman et al. 2014</name>
    <dbReference type="NCBI Taxonomy" id="1160721"/>
    <lineage>
        <taxon>Bacteria</taxon>
        <taxon>Bacillati</taxon>
        <taxon>Bacillota</taxon>
        <taxon>Clostridia</taxon>
        <taxon>Eubacteriales</taxon>
        <taxon>Oscillospiraceae</taxon>
        <taxon>Ruminococcus</taxon>
    </lineage>
</organism>
<evidence type="ECO:0000256" key="2">
    <source>
        <dbReference type="ARBA" id="ARBA00022490"/>
    </source>
</evidence>
<keyword evidence="2" id="KW-0963">Cytoplasm</keyword>
<name>A0AAN2TB46_9FIRM</name>
<evidence type="ECO:0000256" key="3">
    <source>
        <dbReference type="ARBA" id="ARBA00022683"/>
    </source>
</evidence>
<dbReference type="Proteomes" id="UP001206236">
    <property type="component" value="Unassembled WGS sequence"/>
</dbReference>
<dbReference type="Pfam" id="PF00381">
    <property type="entry name" value="PTS-HPr"/>
    <property type="match status" value="1"/>
</dbReference>
<evidence type="ECO:0000313" key="9">
    <source>
        <dbReference type="EMBL" id="MDB8749246.1"/>
    </source>
</evidence>
<evidence type="ECO:0000259" key="4">
    <source>
        <dbReference type="PROSITE" id="PS51350"/>
    </source>
</evidence>
<keyword evidence="5" id="KW-0808">Transferase</keyword>
<reference evidence="6" key="2">
    <citation type="submission" date="2022-06" db="EMBL/GenBank/DDBJ databases">
        <title>Isolation of gut microbiota from human fecal samples.</title>
        <authorList>
            <person name="Pamer E.G."/>
            <person name="Barat B."/>
            <person name="Waligurski E."/>
            <person name="Medina S."/>
            <person name="Paddock L."/>
            <person name="Mostad J."/>
        </authorList>
    </citation>
    <scope>NUCLEOTIDE SEQUENCE</scope>
    <source>
        <strain evidence="6">DFI.5.57</strain>
    </source>
</reference>
<reference evidence="5 10" key="1">
    <citation type="journal article" date="2014" name="Int. J. Syst. Evol. Microbiol.">
        <title>Complete genome of a new Firmicutes species belonging to the dominant human colonic microbiota ('Ruminococcus bicirculans') reveals two chromosomes and a selective capacity to utilize plant glucans.</title>
        <authorList>
            <consortium name="NISC Comparative Sequencing Program"/>
            <person name="Wegmann U."/>
            <person name="Louis P."/>
            <person name="Goesmann A."/>
            <person name="Henrissat B."/>
            <person name="Duncan S.H."/>
            <person name="Flint H.J."/>
        </authorList>
    </citation>
    <scope>NUCLEOTIDE SEQUENCE [LARGE SCALE GENOMIC DNA]</scope>
    <source>
        <strain evidence="5 10">80/3</strain>
    </source>
</reference>
<dbReference type="PANTHER" id="PTHR33705:SF2">
    <property type="entry name" value="PHOSPHOCARRIER PROTEIN NPR"/>
    <property type="match status" value="1"/>
</dbReference>
<reference evidence="8" key="3">
    <citation type="submission" date="2023-01" db="EMBL/GenBank/DDBJ databases">
        <title>Human gut microbiome strain richness.</title>
        <authorList>
            <person name="Chen-Liaw A."/>
        </authorList>
    </citation>
    <scope>NUCLEOTIDE SEQUENCE</scope>
    <source>
        <strain evidence="8">1001275st1_F4_1001275B_160808</strain>
        <strain evidence="9">D43st1_D9_D43t1_170807</strain>
        <strain evidence="7">D59st1_B8_D59t2_181005</strain>
    </source>
</reference>
<dbReference type="CDD" id="cd00367">
    <property type="entry name" value="PTS-HPr_like"/>
    <property type="match status" value="1"/>
</dbReference>
<dbReference type="GO" id="GO:0005737">
    <property type="term" value="C:cytoplasm"/>
    <property type="evidence" value="ECO:0007669"/>
    <property type="project" value="UniProtKB-SubCell"/>
</dbReference>
<comment type="subcellular location">
    <subcellularLocation>
        <location evidence="1">Cytoplasm</location>
    </subcellularLocation>
</comment>
<protein>
    <submittedName>
        <fullName evidence="8">HPr family phosphocarrier protein</fullName>
    </submittedName>
    <submittedName>
        <fullName evidence="5">Phosphocarrier protein HPr</fullName>
        <ecNumber evidence="5">2.7.11.-</ecNumber>
    </submittedName>
</protein>
<dbReference type="NCBIfam" id="TIGR01003">
    <property type="entry name" value="PTS_HPr_family"/>
    <property type="match status" value="1"/>
</dbReference>
<evidence type="ECO:0000313" key="6">
    <source>
        <dbReference type="EMBL" id="MCQ5152642.1"/>
    </source>
</evidence>
<dbReference type="AlphaFoldDB" id="A0AAN2TB46"/>
<dbReference type="Proteomes" id="UP001213042">
    <property type="component" value="Unassembled WGS sequence"/>
</dbReference>
<dbReference type="PANTHER" id="PTHR33705">
    <property type="entry name" value="PHOSPHOCARRIER PROTEIN HPR"/>
    <property type="match status" value="1"/>
</dbReference>
<dbReference type="Proteomes" id="UP001211421">
    <property type="component" value="Unassembled WGS sequence"/>
</dbReference>
<feature type="domain" description="HPr" evidence="4">
    <location>
        <begin position="1"/>
        <end position="85"/>
    </location>
</feature>
<dbReference type="EMBL" id="JAQMLS010000007">
    <property type="protein sequence ID" value="MDB8742538.1"/>
    <property type="molecule type" value="Genomic_DNA"/>
</dbReference>
<sequence length="85" mass="9100">MKTFSYTITDEVGIHARPAGLLAKKAKEFESVCTIEKGGKSVNITKLMALMGLGVKQGDTVTVTCEGADEDKASEALKAFFEETL</sequence>
<keyword evidence="10" id="KW-1185">Reference proteome</keyword>
<dbReference type="Proteomes" id="UP001211015">
    <property type="component" value="Unassembled WGS sequence"/>
</dbReference>
<dbReference type="EMBL" id="HF545616">
    <property type="protein sequence ID" value="CCO04108.1"/>
    <property type="molecule type" value="Genomic_DNA"/>
</dbReference>
<proteinExistence type="predicted"/>
<dbReference type="GO" id="GO:0016740">
    <property type="term" value="F:transferase activity"/>
    <property type="evidence" value="ECO:0007669"/>
    <property type="project" value="UniProtKB-KW"/>
</dbReference>
<dbReference type="EMBL" id="JAQMLU010000002">
    <property type="protein sequence ID" value="MDB8749246.1"/>
    <property type="molecule type" value="Genomic_DNA"/>
</dbReference>
<evidence type="ECO:0000313" key="10">
    <source>
        <dbReference type="Proteomes" id="UP000027600"/>
    </source>
</evidence>
<keyword evidence="3" id="KW-0598">Phosphotransferase system</keyword>
<gene>
    <name evidence="5" type="primary">ptsH1</name>
    <name evidence="6" type="ORF">NE632_04900</name>
    <name evidence="8" type="ORF">PNU62_12945</name>
    <name evidence="7" type="ORF">PNV70_10735</name>
    <name evidence="9" type="ORF">PNW00_02170</name>
    <name evidence="5" type="ORF">RBI_I00380</name>
</gene>
<dbReference type="EC" id="2.7.11.-" evidence="5"/>
<dbReference type="PROSITE" id="PS51350">
    <property type="entry name" value="PTS_HPR_DOM"/>
    <property type="match status" value="1"/>
</dbReference>
<dbReference type="Gene3D" id="3.30.1340.10">
    <property type="entry name" value="HPr-like"/>
    <property type="match status" value="1"/>
</dbReference>
<evidence type="ECO:0000313" key="5">
    <source>
        <dbReference type="EMBL" id="CCO04108.1"/>
    </source>
</evidence>
<evidence type="ECO:0000256" key="1">
    <source>
        <dbReference type="ARBA" id="ARBA00004496"/>
    </source>
</evidence>
<dbReference type="InterPro" id="IPR035895">
    <property type="entry name" value="HPr-like_sf"/>
</dbReference>
<dbReference type="InterPro" id="IPR050399">
    <property type="entry name" value="HPr"/>
</dbReference>
<dbReference type="EMBL" id="JAQMLV010000023">
    <property type="protein sequence ID" value="MDB8745924.1"/>
    <property type="molecule type" value="Genomic_DNA"/>
</dbReference>
<dbReference type="KEGG" id="rus:RBI_I00380"/>
<dbReference type="InterPro" id="IPR000032">
    <property type="entry name" value="HPr-like"/>
</dbReference>
<dbReference type="Proteomes" id="UP000027600">
    <property type="component" value="Chromosome I"/>
</dbReference>
<evidence type="ECO:0000313" key="11">
    <source>
        <dbReference type="Proteomes" id="UP001211015"/>
    </source>
</evidence>
<accession>A0AAN2TB46</accession>